<dbReference type="RefSeq" id="WP_321565931.1">
    <property type="nucleotide sequence ID" value="NZ_CP139558.1"/>
</dbReference>
<organism evidence="2 3">
    <name type="scientific">Mucilaginibacter sabulilitoris</name>
    <dbReference type="NCBI Taxonomy" id="1173583"/>
    <lineage>
        <taxon>Bacteria</taxon>
        <taxon>Pseudomonadati</taxon>
        <taxon>Bacteroidota</taxon>
        <taxon>Sphingobacteriia</taxon>
        <taxon>Sphingobacteriales</taxon>
        <taxon>Sphingobacteriaceae</taxon>
        <taxon>Mucilaginibacter</taxon>
    </lineage>
</organism>
<dbReference type="InterPro" id="IPR025250">
    <property type="entry name" value="DUF4199"/>
</dbReference>
<feature type="transmembrane region" description="Helical" evidence="1">
    <location>
        <begin position="161"/>
        <end position="182"/>
    </location>
</feature>
<feature type="transmembrane region" description="Helical" evidence="1">
    <location>
        <begin position="80"/>
        <end position="99"/>
    </location>
</feature>
<dbReference type="Pfam" id="PF13858">
    <property type="entry name" value="DUF4199"/>
    <property type="match status" value="1"/>
</dbReference>
<evidence type="ECO:0000313" key="2">
    <source>
        <dbReference type="EMBL" id="WPU96843.1"/>
    </source>
</evidence>
<keyword evidence="1" id="KW-0812">Transmembrane</keyword>
<keyword evidence="3" id="KW-1185">Reference proteome</keyword>
<reference evidence="2 3" key="1">
    <citation type="submission" date="2023-11" db="EMBL/GenBank/DDBJ databases">
        <title>Analysis of the Genomes of Mucilaginibacter gossypii cycad 4 and M. sabulilitoris SNA2: microbes with the potential for plant growth promotion.</title>
        <authorList>
            <person name="Hirsch A.M."/>
            <person name="Humm E."/>
            <person name="Rubbi M."/>
            <person name="Del Vecchio G."/>
            <person name="Ha S.M."/>
            <person name="Pellegrini M."/>
            <person name="Gunsalus R.P."/>
        </authorList>
    </citation>
    <scope>NUCLEOTIDE SEQUENCE [LARGE SCALE GENOMIC DNA]</scope>
    <source>
        <strain evidence="2 3">SNA2</strain>
    </source>
</reference>
<dbReference type="Proteomes" id="UP001324380">
    <property type="component" value="Chromosome"/>
</dbReference>
<dbReference type="EMBL" id="CP139558">
    <property type="protein sequence ID" value="WPU96843.1"/>
    <property type="molecule type" value="Genomic_DNA"/>
</dbReference>
<feature type="transmembrane region" description="Helical" evidence="1">
    <location>
        <begin position="12"/>
        <end position="37"/>
    </location>
</feature>
<sequence length="198" mass="22404">MAIEIDNKKLRVTGITFGLLLGLALTILSILSFYIMISISSVILISSVPFIFSVLLPIVLVVILCFNFRRRIGGFWTFKQAATGIFIMFLTAFVVQFVLRDQVFAKVIEPDMVQKTQTAMTNAVSKFLHESKASQDDIDKKMDDIQKQFESQKEVTIGKQIQGVCFSIIFMFVLALIFAAFFKKEVHIYNPGVDITNR</sequence>
<proteinExistence type="predicted"/>
<keyword evidence="1" id="KW-1133">Transmembrane helix</keyword>
<accession>A0ABZ0TXP3</accession>
<feature type="transmembrane region" description="Helical" evidence="1">
    <location>
        <begin position="43"/>
        <end position="68"/>
    </location>
</feature>
<evidence type="ECO:0000256" key="1">
    <source>
        <dbReference type="SAM" id="Phobius"/>
    </source>
</evidence>
<protein>
    <submittedName>
        <fullName evidence="2">DUF4199 domain-containing protein</fullName>
    </submittedName>
</protein>
<keyword evidence="1" id="KW-0472">Membrane</keyword>
<gene>
    <name evidence="2" type="ORF">SNE25_15075</name>
</gene>
<name>A0ABZ0TXP3_9SPHI</name>
<evidence type="ECO:0000313" key="3">
    <source>
        <dbReference type="Proteomes" id="UP001324380"/>
    </source>
</evidence>